<feature type="compositionally biased region" description="Polar residues" evidence="1">
    <location>
        <begin position="137"/>
        <end position="146"/>
    </location>
</feature>
<evidence type="ECO:0000313" key="2">
    <source>
        <dbReference type="EMBL" id="KAK6145419.1"/>
    </source>
</evidence>
<keyword evidence="3" id="KW-1185">Reference proteome</keyword>
<evidence type="ECO:0000313" key="3">
    <source>
        <dbReference type="Proteomes" id="UP001318860"/>
    </source>
</evidence>
<sequence length="169" mass="18423">MDQKAKQVGSCSSSSFTVDLFGPKDSSKSSSSSTDLFGSIFGPPTPMVPGRDTTRPDFGHAYGNPKHENTTDYNTQKGNPMKNNKKSEYENGRSVAEPCYYNSSIYYGGQEVYSPTSSRNISPPHNFKKDGGGNVDVNESNSSCASRGNWWKESNGAVQVVMAKQRLLL</sequence>
<dbReference type="PANTHER" id="PTHR33738">
    <property type="entry name" value="EMB|CAB82975.1"/>
    <property type="match status" value="1"/>
</dbReference>
<evidence type="ECO:0000256" key="1">
    <source>
        <dbReference type="SAM" id="MobiDB-lite"/>
    </source>
</evidence>
<comment type="caution">
    <text evidence="2">The sequence shown here is derived from an EMBL/GenBank/DDBJ whole genome shotgun (WGS) entry which is preliminary data.</text>
</comment>
<proteinExistence type="predicted"/>
<feature type="region of interest" description="Disordered" evidence="1">
    <location>
        <begin position="1"/>
        <end position="90"/>
    </location>
</feature>
<gene>
    <name evidence="2" type="ORF">DH2020_022239</name>
</gene>
<dbReference type="EMBL" id="JABTTQ020000012">
    <property type="protein sequence ID" value="KAK6145419.1"/>
    <property type="molecule type" value="Genomic_DNA"/>
</dbReference>
<reference evidence="2 3" key="1">
    <citation type="journal article" date="2021" name="Comput. Struct. Biotechnol. J.">
        <title>De novo genome assembly of the potent medicinal plant Rehmannia glutinosa using nanopore technology.</title>
        <authorList>
            <person name="Ma L."/>
            <person name="Dong C."/>
            <person name="Song C."/>
            <person name="Wang X."/>
            <person name="Zheng X."/>
            <person name="Niu Y."/>
            <person name="Chen S."/>
            <person name="Feng W."/>
        </authorList>
    </citation>
    <scope>NUCLEOTIDE SEQUENCE [LARGE SCALE GENOMIC DNA]</scope>
    <source>
        <tissue evidence="2">Leaves</tissue>
    </source>
</reference>
<organism evidence="2 3">
    <name type="scientific">Rehmannia glutinosa</name>
    <name type="common">Chinese foxglove</name>
    <dbReference type="NCBI Taxonomy" id="99300"/>
    <lineage>
        <taxon>Eukaryota</taxon>
        <taxon>Viridiplantae</taxon>
        <taxon>Streptophyta</taxon>
        <taxon>Embryophyta</taxon>
        <taxon>Tracheophyta</taxon>
        <taxon>Spermatophyta</taxon>
        <taxon>Magnoliopsida</taxon>
        <taxon>eudicotyledons</taxon>
        <taxon>Gunneridae</taxon>
        <taxon>Pentapetalae</taxon>
        <taxon>asterids</taxon>
        <taxon>lamiids</taxon>
        <taxon>Lamiales</taxon>
        <taxon>Orobanchaceae</taxon>
        <taxon>Rehmannieae</taxon>
        <taxon>Rehmannia</taxon>
    </lineage>
</organism>
<dbReference type="PANTHER" id="PTHR33738:SF21">
    <property type="entry name" value="TPRXL"/>
    <property type="match status" value="1"/>
</dbReference>
<feature type="region of interest" description="Disordered" evidence="1">
    <location>
        <begin position="126"/>
        <end position="146"/>
    </location>
</feature>
<protein>
    <submittedName>
        <fullName evidence="2">Uncharacterized protein</fullName>
    </submittedName>
</protein>
<feature type="compositionally biased region" description="Polar residues" evidence="1">
    <location>
        <begin position="71"/>
        <end position="82"/>
    </location>
</feature>
<name>A0ABR0WEB0_REHGL</name>
<dbReference type="Proteomes" id="UP001318860">
    <property type="component" value="Unassembled WGS sequence"/>
</dbReference>
<accession>A0ABR0WEB0</accession>